<comment type="caution">
    <text evidence="3">The sequence shown here is derived from an EMBL/GenBank/DDBJ whole genome shotgun (WGS) entry which is preliminary data.</text>
</comment>
<dbReference type="AlphaFoldDB" id="A0A815B400"/>
<dbReference type="Proteomes" id="UP000663852">
    <property type="component" value="Unassembled WGS sequence"/>
</dbReference>
<dbReference type="Proteomes" id="UP000663828">
    <property type="component" value="Unassembled WGS sequence"/>
</dbReference>
<keyword evidence="1" id="KW-0812">Transmembrane</keyword>
<feature type="transmembrane region" description="Helical" evidence="1">
    <location>
        <begin position="382"/>
        <end position="404"/>
    </location>
</feature>
<dbReference type="EMBL" id="CAJNOR010000706">
    <property type="protein sequence ID" value="CAF0987059.1"/>
    <property type="molecule type" value="Genomic_DNA"/>
</dbReference>
<evidence type="ECO:0000313" key="5">
    <source>
        <dbReference type="Proteomes" id="UP000663852"/>
    </source>
</evidence>
<evidence type="ECO:0000313" key="2">
    <source>
        <dbReference type="EMBL" id="CAF0987059.1"/>
    </source>
</evidence>
<keyword evidence="4" id="KW-1185">Reference proteome</keyword>
<keyword evidence="1" id="KW-1133">Transmembrane helix</keyword>
<evidence type="ECO:0000313" key="3">
    <source>
        <dbReference type="EMBL" id="CAF1265338.1"/>
    </source>
</evidence>
<proteinExistence type="predicted"/>
<feature type="transmembrane region" description="Helical" evidence="1">
    <location>
        <begin position="465"/>
        <end position="487"/>
    </location>
</feature>
<dbReference type="OrthoDB" id="10060509at2759"/>
<feature type="transmembrane region" description="Helical" evidence="1">
    <location>
        <begin position="46"/>
        <end position="66"/>
    </location>
</feature>
<gene>
    <name evidence="3" type="ORF">EDS130_LOCUS28735</name>
    <name evidence="2" type="ORF">XAT740_LOCUS12495</name>
</gene>
<protein>
    <submittedName>
        <fullName evidence="3">Uncharacterized protein</fullName>
    </submittedName>
</protein>
<feature type="transmembrane region" description="Helical" evidence="1">
    <location>
        <begin position="1167"/>
        <end position="1190"/>
    </location>
</feature>
<name>A0A815B400_ADIRI</name>
<dbReference type="EMBL" id="CAJNOJ010000189">
    <property type="protein sequence ID" value="CAF1265338.1"/>
    <property type="molecule type" value="Genomic_DNA"/>
</dbReference>
<reference evidence="3" key="1">
    <citation type="submission" date="2021-02" db="EMBL/GenBank/DDBJ databases">
        <authorList>
            <person name="Nowell W R."/>
        </authorList>
    </citation>
    <scope>NUCLEOTIDE SEQUENCE</scope>
</reference>
<keyword evidence="1" id="KW-0472">Membrane</keyword>
<evidence type="ECO:0000256" key="1">
    <source>
        <dbReference type="SAM" id="Phobius"/>
    </source>
</evidence>
<accession>A0A815B400</accession>
<evidence type="ECO:0000313" key="4">
    <source>
        <dbReference type="Proteomes" id="UP000663828"/>
    </source>
</evidence>
<sequence>MVNVCRQVISALKSYFQQLNLFRPTLNSGENENEQQDHFNILVTRVYLVLLVLLLICFASFTTFRLKRTIIELQNPTEEQFNALPADANCPCSQISLYYGEFVSLQANLHEICRSEFVSERWIKAIFSYSNSTYFNFKDFRTFGSAQFQALSGFCDLSRSHLQQNIDFFKRTMLVSTQVLSKINFQQEIESTIARFKQTVSRSFAAQFKFMRQIITNNRLISGLQTNFYLTFDAIYPPAIYAVMYKRADNTSCNCLVDSECTSNAVIDSIFGAQTQYESGNIKIIPGLASGCLPVNSILASTLECFYNQTCLNELISFFPTNEKFSAMIVNNQSRFNPFTVLRSIVDDLMVEDWITNASYTKFFNACASLSCTYVKEKRQTWQFVLTQLISVLATLTMALRILVPIVVKFIMDKINQVVYPEIPIRIRLEELLKTTKKSIIELNLFKDSSCNDRQSRYSRYATRLYIILIIASLSILTLYNVTIQIVHHRTISNPSEHPYLNLDQLTCPCTSLSIPYSSFLTIQAQYHPICSSYLTTSQWIEFVRPKDLDQLVSFDYDYNAATYFQILAMFCEQVKVMVDNTLDDFLQTQIVGSHLMHRELFEKQMIQLIRNWRESTANQFKRSINITQQTISINQAMNRLNIYYQYLSPSKKQVITEPRHYDNCNCAYAECYTPMKIIHHRNDSDFFFIPNFFVGCYPVDALLKSTLECFYNESCNRKVHSYFTSSSSGAWTFPALHSRSNSAGQSIQSIVNQLMVDSWSEDINFTSYYNSCAPNSCTIEYTGRYHILTIITTVSGLFSGLSFGFQKIIWFGLRIIDEFFKAISFRAFLRYIRTLFNRSDVEQITNRLHVILVILALYSLYMHHVFRSDLTIVDTKKPKLDFYRQLFAEHAGSLHCHCSEISIQYRSFLSITPDFYSACSRNIADEFWAIISSISLVDYIEIYTQKYGYVGSGQLAALDKFCKLSKEIVEEALNQLLTSHFVNNRLLPEYLLTQRIQSTISDVQIGVSKTFVNTYALSRLAVTANQLMNTYGTSWVFAEHPKVGYLSTLHTVPVIVHGCNCGLNPKKCIDELFKLKFGCYTIEAMLQSTIQCLYEKSCLDKTNRTKPLEILYNQGRFSLNTTFETLLNELMLEKLVSNLSYENYFENCSPSLCTHSIQNANNLIEGITIVIALYGGVVIICHSIAVILVKLLPRRPTAITPTTD</sequence>
<organism evidence="3 5">
    <name type="scientific">Adineta ricciae</name>
    <name type="common">Rotifer</name>
    <dbReference type="NCBI Taxonomy" id="249248"/>
    <lineage>
        <taxon>Eukaryota</taxon>
        <taxon>Metazoa</taxon>
        <taxon>Spiralia</taxon>
        <taxon>Gnathifera</taxon>
        <taxon>Rotifera</taxon>
        <taxon>Eurotatoria</taxon>
        <taxon>Bdelloidea</taxon>
        <taxon>Adinetida</taxon>
        <taxon>Adinetidae</taxon>
        <taxon>Adineta</taxon>
    </lineage>
</organism>